<evidence type="ECO:0000256" key="1">
    <source>
        <dbReference type="SAM" id="MobiDB-lite"/>
    </source>
</evidence>
<feature type="non-terminal residue" evidence="2">
    <location>
        <position position="1"/>
    </location>
</feature>
<keyword evidence="3" id="KW-1185">Reference proteome</keyword>
<dbReference type="Proteomes" id="UP000265520">
    <property type="component" value="Unassembled WGS sequence"/>
</dbReference>
<protein>
    <submittedName>
        <fullName evidence="2">Uncharacterized protein</fullName>
    </submittedName>
</protein>
<dbReference type="AlphaFoldDB" id="A0A392TT77"/>
<evidence type="ECO:0000313" key="3">
    <source>
        <dbReference type="Proteomes" id="UP000265520"/>
    </source>
</evidence>
<organism evidence="2 3">
    <name type="scientific">Trifolium medium</name>
    <dbReference type="NCBI Taxonomy" id="97028"/>
    <lineage>
        <taxon>Eukaryota</taxon>
        <taxon>Viridiplantae</taxon>
        <taxon>Streptophyta</taxon>
        <taxon>Embryophyta</taxon>
        <taxon>Tracheophyta</taxon>
        <taxon>Spermatophyta</taxon>
        <taxon>Magnoliopsida</taxon>
        <taxon>eudicotyledons</taxon>
        <taxon>Gunneridae</taxon>
        <taxon>Pentapetalae</taxon>
        <taxon>rosids</taxon>
        <taxon>fabids</taxon>
        <taxon>Fabales</taxon>
        <taxon>Fabaceae</taxon>
        <taxon>Papilionoideae</taxon>
        <taxon>50 kb inversion clade</taxon>
        <taxon>NPAAA clade</taxon>
        <taxon>Hologalegina</taxon>
        <taxon>IRL clade</taxon>
        <taxon>Trifolieae</taxon>
        <taxon>Trifolium</taxon>
    </lineage>
</organism>
<dbReference type="EMBL" id="LXQA010629886">
    <property type="protein sequence ID" value="MCI63045.1"/>
    <property type="molecule type" value="Genomic_DNA"/>
</dbReference>
<feature type="region of interest" description="Disordered" evidence="1">
    <location>
        <begin position="18"/>
        <end position="49"/>
    </location>
</feature>
<evidence type="ECO:0000313" key="2">
    <source>
        <dbReference type="EMBL" id="MCI63045.1"/>
    </source>
</evidence>
<proteinExistence type="predicted"/>
<name>A0A392TT77_9FABA</name>
<comment type="caution">
    <text evidence="2">The sequence shown here is derived from an EMBL/GenBank/DDBJ whole genome shotgun (WGS) entry which is preliminary data.</text>
</comment>
<accession>A0A392TT77</accession>
<feature type="compositionally biased region" description="Basic and acidic residues" evidence="1">
    <location>
        <begin position="18"/>
        <end position="39"/>
    </location>
</feature>
<sequence>AQKPASSMQEVIKRAECYIKGEESNTEKRERDARKKDYGGRGNKAPDNQ</sequence>
<reference evidence="2 3" key="1">
    <citation type="journal article" date="2018" name="Front. Plant Sci.">
        <title>Red Clover (Trifolium pratense) and Zigzag Clover (T. medium) - A Picture of Genomic Similarities and Differences.</title>
        <authorList>
            <person name="Dluhosova J."/>
            <person name="Istvanek J."/>
            <person name="Nedelnik J."/>
            <person name="Repkova J."/>
        </authorList>
    </citation>
    <scope>NUCLEOTIDE SEQUENCE [LARGE SCALE GENOMIC DNA]</scope>
    <source>
        <strain evidence="3">cv. 10/8</strain>
        <tissue evidence="2">Leaf</tissue>
    </source>
</reference>